<feature type="domain" description="HTH LytTR-type" evidence="1">
    <location>
        <begin position="51"/>
        <end position="146"/>
    </location>
</feature>
<evidence type="ECO:0000313" key="2">
    <source>
        <dbReference type="EMBL" id="MST58223.1"/>
    </source>
</evidence>
<dbReference type="PANTHER" id="PTHR37299">
    <property type="entry name" value="TRANSCRIPTIONAL REGULATOR-RELATED"/>
    <property type="match status" value="1"/>
</dbReference>
<dbReference type="GO" id="GO:0003677">
    <property type="term" value="F:DNA binding"/>
    <property type="evidence" value="ECO:0007669"/>
    <property type="project" value="InterPro"/>
</dbReference>
<protein>
    <submittedName>
        <fullName evidence="2">LytTR family transcriptional regulator</fullName>
    </submittedName>
</protein>
<evidence type="ECO:0000313" key="3">
    <source>
        <dbReference type="Proteomes" id="UP000476055"/>
    </source>
</evidence>
<dbReference type="EMBL" id="VUMU01000008">
    <property type="protein sequence ID" value="MST58223.1"/>
    <property type="molecule type" value="Genomic_DNA"/>
</dbReference>
<organism evidence="2 3">
    <name type="scientific">Waltera intestinalis</name>
    <dbReference type="NCBI Taxonomy" id="2606635"/>
    <lineage>
        <taxon>Bacteria</taxon>
        <taxon>Bacillati</taxon>
        <taxon>Bacillota</taxon>
        <taxon>Clostridia</taxon>
        <taxon>Lachnospirales</taxon>
        <taxon>Lachnospiraceae</taxon>
        <taxon>Waltera</taxon>
    </lineage>
</organism>
<comment type="caution">
    <text evidence="2">The sequence shown here is derived from an EMBL/GenBank/DDBJ whole genome shotgun (WGS) entry which is preliminary data.</text>
</comment>
<reference evidence="2 3" key="1">
    <citation type="submission" date="2019-08" db="EMBL/GenBank/DDBJ databases">
        <title>In-depth cultivation of the pig gut microbiome towards novel bacterial diversity and tailored functional studies.</title>
        <authorList>
            <person name="Wylensek D."/>
            <person name="Hitch T.C.A."/>
            <person name="Clavel T."/>
        </authorList>
    </citation>
    <scope>NUCLEOTIDE SEQUENCE [LARGE SCALE GENOMIC DNA]</scope>
    <source>
        <strain evidence="2 3">WCA3-601-WT-6H</strain>
    </source>
</reference>
<dbReference type="GO" id="GO:0000156">
    <property type="term" value="F:phosphorelay response regulator activity"/>
    <property type="evidence" value="ECO:0007669"/>
    <property type="project" value="InterPro"/>
</dbReference>
<dbReference type="Proteomes" id="UP000476055">
    <property type="component" value="Unassembled WGS sequence"/>
</dbReference>
<dbReference type="RefSeq" id="WP_154496400.1">
    <property type="nucleotide sequence ID" value="NZ_VUMU01000008.1"/>
</dbReference>
<dbReference type="Pfam" id="PF04397">
    <property type="entry name" value="LytTR"/>
    <property type="match status" value="1"/>
</dbReference>
<accession>A0A6L5YJL7</accession>
<name>A0A6L5YJL7_9FIRM</name>
<gene>
    <name evidence="2" type="ORF">FYJ59_08235</name>
</gene>
<dbReference type="AlphaFoldDB" id="A0A6L5YJL7"/>
<dbReference type="SMART" id="SM00850">
    <property type="entry name" value="LytTR"/>
    <property type="match status" value="1"/>
</dbReference>
<dbReference type="InterPro" id="IPR007492">
    <property type="entry name" value="LytTR_DNA-bd_dom"/>
</dbReference>
<dbReference type="Gene3D" id="2.40.50.1020">
    <property type="entry name" value="LytTr DNA-binding domain"/>
    <property type="match status" value="1"/>
</dbReference>
<proteinExistence type="predicted"/>
<keyword evidence="3" id="KW-1185">Reference proteome</keyword>
<sequence length="153" mass="18119">MRITEKLVNSPEEEGVTLEYIKLTKDFEEIKEYVQHKGDTLTGYKQTKEKVSVRIEDVLYFETVDGLVFAYTVDCVYEIKGRLYQVEEKINKRNICRASKTMLVNMEHIISVRTALNGRLYARMENGEEILITRRYAREVEDCFMEDEDEERI</sequence>
<dbReference type="PANTHER" id="PTHR37299:SF4">
    <property type="entry name" value="TRANSCRIPTIONAL REGULATOR"/>
    <property type="match status" value="1"/>
</dbReference>
<dbReference type="InterPro" id="IPR046947">
    <property type="entry name" value="LytR-like"/>
</dbReference>
<dbReference type="PROSITE" id="PS50930">
    <property type="entry name" value="HTH_LYTTR"/>
    <property type="match status" value="1"/>
</dbReference>
<evidence type="ECO:0000259" key="1">
    <source>
        <dbReference type="PROSITE" id="PS50930"/>
    </source>
</evidence>